<evidence type="ECO:0000313" key="5">
    <source>
        <dbReference type="EMBL" id="SFC92322.1"/>
    </source>
</evidence>
<evidence type="ECO:0000313" key="6">
    <source>
        <dbReference type="Proteomes" id="UP000226420"/>
    </source>
</evidence>
<dbReference type="Pfam" id="PF08541">
    <property type="entry name" value="ACP_syn_III_C"/>
    <property type="match status" value="1"/>
</dbReference>
<dbReference type="RefSeq" id="WP_074822810.1">
    <property type="nucleotide sequence ID" value="NZ_FOLW01000005.1"/>
</dbReference>
<dbReference type="GO" id="GO:0004315">
    <property type="term" value="F:3-oxoacyl-[acyl-carrier-protein] synthase activity"/>
    <property type="evidence" value="ECO:0007669"/>
    <property type="project" value="InterPro"/>
</dbReference>
<keyword evidence="1" id="KW-0808">Transferase</keyword>
<feature type="domain" description="Beta-ketoacyl-[acyl-carrier-protein] synthase III C-terminal" evidence="3">
    <location>
        <begin position="241"/>
        <end position="325"/>
    </location>
</feature>
<dbReference type="EMBL" id="FOLW01000005">
    <property type="protein sequence ID" value="SFC92322.1"/>
    <property type="molecule type" value="Genomic_DNA"/>
</dbReference>
<name>A0AAJ4WB23_9GAMM</name>
<evidence type="ECO:0000256" key="1">
    <source>
        <dbReference type="ARBA" id="ARBA00022679"/>
    </source>
</evidence>
<evidence type="ECO:0000259" key="4">
    <source>
        <dbReference type="Pfam" id="PF08545"/>
    </source>
</evidence>
<dbReference type="SUPFAM" id="SSF53901">
    <property type="entry name" value="Thiolase-like"/>
    <property type="match status" value="1"/>
</dbReference>
<gene>
    <name evidence="5" type="ORF">SAMN02745723_105230</name>
</gene>
<evidence type="ECO:0000256" key="2">
    <source>
        <dbReference type="ARBA" id="ARBA00023315"/>
    </source>
</evidence>
<protein>
    <submittedName>
        <fullName evidence="5">3-oxoacyl-[acyl-carrier-protein] synthase-3</fullName>
    </submittedName>
</protein>
<evidence type="ECO:0000259" key="3">
    <source>
        <dbReference type="Pfam" id="PF08541"/>
    </source>
</evidence>
<dbReference type="GO" id="GO:0044550">
    <property type="term" value="P:secondary metabolite biosynthetic process"/>
    <property type="evidence" value="ECO:0007669"/>
    <property type="project" value="TreeGrafter"/>
</dbReference>
<comment type="caution">
    <text evidence="5">The sequence shown here is derived from an EMBL/GenBank/DDBJ whole genome shotgun (WGS) entry which is preliminary data.</text>
</comment>
<dbReference type="InterPro" id="IPR016039">
    <property type="entry name" value="Thiolase-like"/>
</dbReference>
<reference evidence="5 6" key="1">
    <citation type="submission" date="2016-10" db="EMBL/GenBank/DDBJ databases">
        <authorList>
            <person name="Varghese N."/>
            <person name="Submissions S."/>
        </authorList>
    </citation>
    <scope>NUCLEOTIDE SEQUENCE [LARGE SCALE GENOMIC DNA]</scope>
    <source>
        <strain evidence="5 6">DSM 5563</strain>
    </source>
</reference>
<dbReference type="Gene3D" id="3.40.47.10">
    <property type="match status" value="1"/>
</dbReference>
<feature type="domain" description="Beta-ketoacyl-[acyl-carrier-protein] synthase III N-terminal" evidence="4">
    <location>
        <begin position="108"/>
        <end position="178"/>
    </location>
</feature>
<dbReference type="GO" id="GO:0006633">
    <property type="term" value="P:fatty acid biosynthetic process"/>
    <property type="evidence" value="ECO:0007669"/>
    <property type="project" value="InterPro"/>
</dbReference>
<dbReference type="Pfam" id="PF08545">
    <property type="entry name" value="ACP_syn_III"/>
    <property type="match status" value="1"/>
</dbReference>
<sequence length="326" mass="34770">MLPIRIISTGKALPAEKISSSELDLRLNKTSGFVKKKSGVDYRYFSSVNDFQSDLAAAALRDAINAAQIHSSSIDLLLSTSAVPDQALPSMACRIMQAAGLPAGISAFDINASCLGFMAGLQLAATLLNSGTYRRIAIVSAEIPSRGLDWSDPESSLIFGDGAAAAIVEIGSETVGCQAYRMETYPEGKTYCEILAGGTRCNPTSGMKDSDFLFHMDGKKVFKLASKLMEGFLDRLFEPLGYNYHEVDLVVPHQASYLSMQHMSRRLGLPQSAIIDIYHSHGNQVSASIPTALHEAMVTGRLTEGAKVLLVGTAAGLTLGGMVLTV</sequence>
<dbReference type="AlphaFoldDB" id="A0AAJ4WB23"/>
<dbReference type="InterPro" id="IPR013747">
    <property type="entry name" value="ACP_syn_III_C"/>
</dbReference>
<accession>A0AAJ4WB23</accession>
<organism evidence="5 6">
    <name type="scientific">Pragia fontium DSM 5563 = ATCC 49100</name>
    <dbReference type="NCBI Taxonomy" id="1122977"/>
    <lineage>
        <taxon>Bacteria</taxon>
        <taxon>Pseudomonadati</taxon>
        <taxon>Pseudomonadota</taxon>
        <taxon>Gammaproteobacteria</taxon>
        <taxon>Enterobacterales</taxon>
        <taxon>Budviciaceae</taxon>
        <taxon>Pragia</taxon>
    </lineage>
</organism>
<keyword evidence="2" id="KW-0012">Acyltransferase</keyword>
<dbReference type="PANTHER" id="PTHR34069:SF2">
    <property type="entry name" value="BETA-KETOACYL-[ACYL-CARRIER-PROTEIN] SYNTHASE III"/>
    <property type="match status" value="1"/>
</dbReference>
<dbReference type="PANTHER" id="PTHR34069">
    <property type="entry name" value="3-OXOACYL-[ACYL-CARRIER-PROTEIN] SYNTHASE 3"/>
    <property type="match status" value="1"/>
</dbReference>
<dbReference type="Proteomes" id="UP000226420">
    <property type="component" value="Unassembled WGS sequence"/>
</dbReference>
<dbReference type="InterPro" id="IPR013751">
    <property type="entry name" value="ACP_syn_III_N"/>
</dbReference>
<dbReference type="CDD" id="cd00830">
    <property type="entry name" value="KAS_III"/>
    <property type="match status" value="1"/>
</dbReference>
<proteinExistence type="predicted"/>